<dbReference type="EMBL" id="QNRR01000001">
    <property type="protein sequence ID" value="RBP47472.1"/>
    <property type="molecule type" value="Genomic_DNA"/>
</dbReference>
<accession>A0A366HT76</accession>
<evidence type="ECO:0000256" key="6">
    <source>
        <dbReference type="ARBA" id="ARBA00022519"/>
    </source>
</evidence>
<protein>
    <submittedName>
        <fullName evidence="9">NitT/TauT family transport system substrate-binding protein</fullName>
    </submittedName>
</protein>
<dbReference type="OrthoDB" id="570524at2"/>
<name>A0A366HT76_9BACT</name>
<evidence type="ECO:0000256" key="8">
    <source>
        <dbReference type="ARBA" id="ARBA00023136"/>
    </source>
</evidence>
<keyword evidence="8" id="KW-0472">Membrane</keyword>
<dbReference type="Gene3D" id="3.40.190.10">
    <property type="entry name" value="Periplasmic binding protein-like II"/>
    <property type="match status" value="2"/>
</dbReference>
<dbReference type="PANTHER" id="PTHR30024">
    <property type="entry name" value="ALIPHATIC SULFONATES-BINDING PROTEIN-RELATED"/>
    <property type="match status" value="1"/>
</dbReference>
<keyword evidence="5" id="KW-1003">Cell membrane</keyword>
<dbReference type="AlphaFoldDB" id="A0A366HT76"/>
<evidence type="ECO:0000256" key="2">
    <source>
        <dbReference type="ARBA" id="ARBA00004418"/>
    </source>
</evidence>
<evidence type="ECO:0000256" key="5">
    <source>
        <dbReference type="ARBA" id="ARBA00022475"/>
    </source>
</evidence>
<evidence type="ECO:0000256" key="1">
    <source>
        <dbReference type="ARBA" id="ARBA00004308"/>
    </source>
</evidence>
<sequence>MSLRSTLLIFGLIWIAAITVLHGTLNLEWGKPEAKKEKFAVGFIPVTCHLTCPVTDFINQNMEGESFFKPMRFSGFPELKEMFLSHPDKMPATFILAPLAMSLREQGVPIKMVYLGHRDGTAMMVHKDSNIFKIEDLKGKTIAVPSRFSNQRLLIFKALKDRGMSISDVKLVEMPPPDMPAALSVRAVDAVTSGEPFMAQTEMDGYGRILYLTKDVWPNFISCVLAVHEDAIKNRREEVQALVDGIAKSGKWLDSSMDNRMEAGEVVAKKYYNQNPELLKFVLSKPPDRVKYTNLNLVRKDLEEIEALGKEGGVLKGTVRFEDYADPSFVTDDTQVKPWDYKGKGVQR</sequence>
<dbReference type="SUPFAM" id="SSF53850">
    <property type="entry name" value="Periplasmic binding protein-like II"/>
    <property type="match status" value="1"/>
</dbReference>
<dbReference type="Pfam" id="PF13379">
    <property type="entry name" value="NMT1_2"/>
    <property type="match status" value="1"/>
</dbReference>
<keyword evidence="4" id="KW-0813">Transport</keyword>
<evidence type="ECO:0000256" key="4">
    <source>
        <dbReference type="ARBA" id="ARBA00022448"/>
    </source>
</evidence>
<dbReference type="InterPro" id="IPR044527">
    <property type="entry name" value="NrtA/CpmA_ABC-bd_dom"/>
</dbReference>
<organism evidence="9 10">
    <name type="scientific">Roseimicrobium gellanilyticum</name>
    <dbReference type="NCBI Taxonomy" id="748857"/>
    <lineage>
        <taxon>Bacteria</taxon>
        <taxon>Pseudomonadati</taxon>
        <taxon>Verrucomicrobiota</taxon>
        <taxon>Verrucomicrobiia</taxon>
        <taxon>Verrucomicrobiales</taxon>
        <taxon>Verrucomicrobiaceae</taxon>
        <taxon>Roseimicrobium</taxon>
    </lineage>
</organism>
<dbReference type="RefSeq" id="WP_113956403.1">
    <property type="nucleotide sequence ID" value="NZ_QNRR01000001.1"/>
</dbReference>
<dbReference type="GO" id="GO:0042597">
    <property type="term" value="C:periplasmic space"/>
    <property type="evidence" value="ECO:0007669"/>
    <property type="project" value="UniProtKB-SubCell"/>
</dbReference>
<dbReference type="CDD" id="cd13553">
    <property type="entry name" value="PBP2_NrtA_CpmA_like"/>
    <property type="match status" value="1"/>
</dbReference>
<dbReference type="PANTHER" id="PTHR30024:SF47">
    <property type="entry name" value="TAURINE-BINDING PERIPLASMIC PROTEIN"/>
    <property type="match status" value="1"/>
</dbReference>
<comment type="caution">
    <text evidence="9">The sequence shown here is derived from an EMBL/GenBank/DDBJ whole genome shotgun (WGS) entry which is preliminary data.</text>
</comment>
<keyword evidence="10" id="KW-1185">Reference proteome</keyword>
<proteinExistence type="inferred from homology"/>
<keyword evidence="6" id="KW-0997">Cell inner membrane</keyword>
<evidence type="ECO:0000256" key="7">
    <source>
        <dbReference type="ARBA" id="ARBA00022729"/>
    </source>
</evidence>
<dbReference type="Proteomes" id="UP000253426">
    <property type="component" value="Unassembled WGS sequence"/>
</dbReference>
<dbReference type="GO" id="GO:0012505">
    <property type="term" value="C:endomembrane system"/>
    <property type="evidence" value="ECO:0007669"/>
    <property type="project" value="UniProtKB-SubCell"/>
</dbReference>
<reference evidence="9 10" key="1">
    <citation type="submission" date="2018-06" db="EMBL/GenBank/DDBJ databases">
        <title>Genomic Encyclopedia of Type Strains, Phase IV (KMG-IV): sequencing the most valuable type-strain genomes for metagenomic binning, comparative biology and taxonomic classification.</title>
        <authorList>
            <person name="Goeker M."/>
        </authorList>
    </citation>
    <scope>NUCLEOTIDE SEQUENCE [LARGE SCALE GENOMIC DNA]</scope>
    <source>
        <strain evidence="9 10">DSM 25532</strain>
    </source>
</reference>
<gene>
    <name evidence="9" type="ORF">DES53_101269</name>
</gene>
<keyword evidence="7" id="KW-0732">Signal</keyword>
<comment type="subcellular location">
    <subcellularLocation>
        <location evidence="1">Endomembrane system</location>
    </subcellularLocation>
    <subcellularLocation>
        <location evidence="2">Periplasm</location>
    </subcellularLocation>
</comment>
<evidence type="ECO:0000256" key="3">
    <source>
        <dbReference type="ARBA" id="ARBA00010742"/>
    </source>
</evidence>
<evidence type="ECO:0000313" key="9">
    <source>
        <dbReference type="EMBL" id="RBP47472.1"/>
    </source>
</evidence>
<evidence type="ECO:0000313" key="10">
    <source>
        <dbReference type="Proteomes" id="UP000253426"/>
    </source>
</evidence>
<comment type="similarity">
    <text evidence="3">Belongs to the bacterial solute-binding protein SsuA/TauA family.</text>
</comment>